<dbReference type="EMBL" id="JBHTBJ010000006">
    <property type="protein sequence ID" value="MFC7274555.1"/>
    <property type="molecule type" value="Genomic_DNA"/>
</dbReference>
<evidence type="ECO:0000313" key="5">
    <source>
        <dbReference type="EMBL" id="MFC7274555.1"/>
    </source>
</evidence>
<keyword evidence="2" id="KW-0645">Protease</keyword>
<evidence type="ECO:0000256" key="4">
    <source>
        <dbReference type="ARBA" id="ARBA00023049"/>
    </source>
</evidence>
<protein>
    <submittedName>
        <fullName evidence="5">Flavohemoglobin expression-modulating QEGLA motif protein</fullName>
    </submittedName>
</protein>
<keyword evidence="4" id="KW-0482">Metalloprotease</keyword>
<evidence type="ECO:0000256" key="3">
    <source>
        <dbReference type="ARBA" id="ARBA00022801"/>
    </source>
</evidence>
<accession>A0ABW2HN64</accession>
<organism evidence="5 6">
    <name type="scientific">Paractinoplanes rhizophilus</name>
    <dbReference type="NCBI Taxonomy" id="1416877"/>
    <lineage>
        <taxon>Bacteria</taxon>
        <taxon>Bacillati</taxon>
        <taxon>Actinomycetota</taxon>
        <taxon>Actinomycetes</taxon>
        <taxon>Micromonosporales</taxon>
        <taxon>Micromonosporaceae</taxon>
        <taxon>Paractinoplanes</taxon>
    </lineage>
</organism>
<keyword evidence="6" id="KW-1185">Reference proteome</keyword>
<dbReference type="PANTHER" id="PTHR31817:SF0">
    <property type="entry name" value="CHROMOSOME UNDETERMINED SCAFFOLD_67, WHOLE GENOME SHOTGUN SEQUENCE"/>
    <property type="match status" value="1"/>
</dbReference>
<dbReference type="PANTHER" id="PTHR31817">
    <property type="match status" value="1"/>
</dbReference>
<evidence type="ECO:0000256" key="2">
    <source>
        <dbReference type="ARBA" id="ARBA00022670"/>
    </source>
</evidence>
<keyword evidence="3" id="KW-0378">Hydrolase</keyword>
<dbReference type="RefSeq" id="WP_378966650.1">
    <property type="nucleotide sequence ID" value="NZ_JBHTBJ010000006.1"/>
</dbReference>
<dbReference type="Pfam" id="PF08014">
    <property type="entry name" value="MATCAP"/>
    <property type="match status" value="1"/>
</dbReference>
<evidence type="ECO:0000256" key="1">
    <source>
        <dbReference type="ARBA" id="ARBA00001947"/>
    </source>
</evidence>
<sequence>MNSTTQLLQPALDIDVRLAEIERRVDLLLNLTPVNAASAWADFERSDFSAVPTLRLRPLEFEPDLVRRDLYNLEIEKVEDPALHTLLRTKRDEIARQITALEDRDTSRFVQGSLQLYGGVSPALVSAAEELLAIIPAQSPTAPSVTAGAFAEAARAEMLRYRAVYPEFPVHIDIRDDVSELMVSFGHLLIPEAATFRADRVAPLLQHEVGTHVVTYQNGARQPLKLLTIGLPGYDETQEGLAVLAEYLTGGLDPRRLRVLAARVVAVGRMLDGAGFLDIFEALQAQYRIPRKTAWIIAIRVVVAGGSVKDAIYLRGVSRLLEAFAEGISLDALLVGKLALDHVPLIQDLLDRGVLRAPWVRPRWLDAPGARERFDRLRAGTSVMDLYEGETAR</sequence>
<name>A0ABW2HN64_9ACTN</name>
<dbReference type="Proteomes" id="UP001596548">
    <property type="component" value="Unassembled WGS sequence"/>
</dbReference>
<reference evidence="6" key="1">
    <citation type="journal article" date="2019" name="Int. J. Syst. Evol. Microbiol.">
        <title>The Global Catalogue of Microorganisms (GCM) 10K type strain sequencing project: providing services to taxonomists for standard genome sequencing and annotation.</title>
        <authorList>
            <consortium name="The Broad Institute Genomics Platform"/>
            <consortium name="The Broad Institute Genome Sequencing Center for Infectious Disease"/>
            <person name="Wu L."/>
            <person name="Ma J."/>
        </authorList>
    </citation>
    <scope>NUCLEOTIDE SEQUENCE [LARGE SCALE GENOMIC DNA]</scope>
    <source>
        <strain evidence="6">XZYJT-10</strain>
    </source>
</reference>
<dbReference type="InterPro" id="IPR012548">
    <property type="entry name" value="MATCAP"/>
</dbReference>
<dbReference type="SMART" id="SM01154">
    <property type="entry name" value="DUF1704"/>
    <property type="match status" value="1"/>
</dbReference>
<proteinExistence type="predicted"/>
<comment type="caution">
    <text evidence="5">The sequence shown here is derived from an EMBL/GenBank/DDBJ whole genome shotgun (WGS) entry which is preliminary data.</text>
</comment>
<evidence type="ECO:0000313" key="6">
    <source>
        <dbReference type="Proteomes" id="UP001596548"/>
    </source>
</evidence>
<comment type="cofactor">
    <cofactor evidence="1">
        <name>Zn(2+)</name>
        <dbReference type="ChEBI" id="CHEBI:29105"/>
    </cofactor>
</comment>
<gene>
    <name evidence="5" type="ORF">ACFQS1_11230</name>
</gene>